<protein>
    <submittedName>
        <fullName evidence="2">Uncharacterized protein</fullName>
    </submittedName>
</protein>
<comment type="caution">
    <text evidence="2">The sequence shown here is derived from an EMBL/GenBank/DDBJ whole genome shotgun (WGS) entry which is preliminary data.</text>
</comment>
<evidence type="ECO:0000313" key="3">
    <source>
        <dbReference type="Proteomes" id="UP000289340"/>
    </source>
</evidence>
<organism evidence="2 3">
    <name type="scientific">Glycine soja</name>
    <name type="common">Wild soybean</name>
    <dbReference type="NCBI Taxonomy" id="3848"/>
    <lineage>
        <taxon>Eukaryota</taxon>
        <taxon>Viridiplantae</taxon>
        <taxon>Streptophyta</taxon>
        <taxon>Embryophyta</taxon>
        <taxon>Tracheophyta</taxon>
        <taxon>Spermatophyta</taxon>
        <taxon>Magnoliopsida</taxon>
        <taxon>eudicotyledons</taxon>
        <taxon>Gunneridae</taxon>
        <taxon>Pentapetalae</taxon>
        <taxon>rosids</taxon>
        <taxon>fabids</taxon>
        <taxon>Fabales</taxon>
        <taxon>Fabaceae</taxon>
        <taxon>Papilionoideae</taxon>
        <taxon>50 kb inversion clade</taxon>
        <taxon>NPAAA clade</taxon>
        <taxon>indigoferoid/millettioid clade</taxon>
        <taxon>Phaseoleae</taxon>
        <taxon>Glycine</taxon>
        <taxon>Glycine subgen. Soja</taxon>
    </lineage>
</organism>
<accession>A0A445H757</accession>
<reference evidence="2 3" key="1">
    <citation type="submission" date="2018-09" db="EMBL/GenBank/DDBJ databases">
        <title>A high-quality reference genome of wild soybean provides a powerful tool to mine soybean genomes.</title>
        <authorList>
            <person name="Xie M."/>
            <person name="Chung C.Y.L."/>
            <person name="Li M.-W."/>
            <person name="Wong F.-L."/>
            <person name="Chan T.-F."/>
            <person name="Lam H.-M."/>
        </authorList>
    </citation>
    <scope>NUCLEOTIDE SEQUENCE [LARGE SCALE GENOMIC DNA]</scope>
    <source>
        <strain evidence="3">cv. W05</strain>
        <tissue evidence="2">Hypocotyl of etiolated seedlings</tissue>
    </source>
</reference>
<dbReference type="GO" id="GO:0006260">
    <property type="term" value="P:DNA replication"/>
    <property type="evidence" value="ECO:0007669"/>
    <property type="project" value="InterPro"/>
</dbReference>
<name>A0A445H757_GLYSO</name>
<evidence type="ECO:0000313" key="2">
    <source>
        <dbReference type="EMBL" id="RZB69520.1"/>
    </source>
</evidence>
<sequence length="181" mass="21541">MITMMTTKDDEQKTQMNQRTSQENQDQDQDSRIKNSRLKKKVYKQPEIFVLHIGRYILCGTSRGYIYLGLTENKRGYISCESVLVEGTSTRFKENKGGLLSIRGKFQMLLFDFVHPKLILQKLVEHLLKRIEASLRRELYYWHAYYDRRLLPRITALLKLEEFVAKFISMCRKNFGSRKYV</sequence>
<dbReference type="Proteomes" id="UP000289340">
    <property type="component" value="Chromosome 14"/>
</dbReference>
<dbReference type="SUPFAM" id="SSF48019">
    <property type="entry name" value="post-AAA+ oligomerization domain-like"/>
    <property type="match status" value="1"/>
</dbReference>
<gene>
    <name evidence="2" type="ORF">D0Y65_039038</name>
</gene>
<feature type="compositionally biased region" description="Polar residues" evidence="1">
    <location>
        <begin position="14"/>
        <end position="24"/>
    </location>
</feature>
<dbReference type="InterPro" id="IPR008921">
    <property type="entry name" value="DNA_pol3_clamp-load_cplx_C"/>
</dbReference>
<dbReference type="EMBL" id="QZWG01000014">
    <property type="protein sequence ID" value="RZB69520.1"/>
    <property type="molecule type" value="Genomic_DNA"/>
</dbReference>
<keyword evidence="3" id="KW-1185">Reference proteome</keyword>
<proteinExistence type="predicted"/>
<feature type="region of interest" description="Disordered" evidence="1">
    <location>
        <begin position="1"/>
        <end position="36"/>
    </location>
</feature>
<dbReference type="Pfam" id="PF22534">
    <property type="entry name" value="RFC_C"/>
    <property type="match status" value="1"/>
</dbReference>
<evidence type="ECO:0000256" key="1">
    <source>
        <dbReference type="SAM" id="MobiDB-lite"/>
    </source>
</evidence>
<dbReference type="Gene3D" id="1.20.272.10">
    <property type="match status" value="1"/>
</dbReference>
<dbReference type="AlphaFoldDB" id="A0A445H757"/>
<dbReference type="GO" id="GO:0003677">
    <property type="term" value="F:DNA binding"/>
    <property type="evidence" value="ECO:0007669"/>
    <property type="project" value="InterPro"/>
</dbReference>